<organism evidence="6 7">
    <name type="scientific">candidate division WWE3 bacterium RIFCSPLOWO2_01_FULL_39_13</name>
    <dbReference type="NCBI Taxonomy" id="1802624"/>
    <lineage>
        <taxon>Bacteria</taxon>
        <taxon>Katanobacteria</taxon>
    </lineage>
</organism>
<feature type="transmembrane region" description="Helical" evidence="5">
    <location>
        <begin position="164"/>
        <end position="182"/>
    </location>
</feature>
<evidence type="ECO:0008006" key="8">
    <source>
        <dbReference type="Google" id="ProtNLM"/>
    </source>
</evidence>
<evidence type="ECO:0000256" key="5">
    <source>
        <dbReference type="SAM" id="Phobius"/>
    </source>
</evidence>
<feature type="transmembrane region" description="Helical" evidence="5">
    <location>
        <begin position="296"/>
        <end position="311"/>
    </location>
</feature>
<dbReference type="AlphaFoldDB" id="A0A1F4V3A1"/>
<evidence type="ECO:0000313" key="6">
    <source>
        <dbReference type="EMBL" id="OGC51684.1"/>
    </source>
</evidence>
<dbReference type="InterPro" id="IPR044878">
    <property type="entry name" value="UbiA_sf"/>
</dbReference>
<feature type="transmembrane region" description="Helical" evidence="5">
    <location>
        <begin position="108"/>
        <end position="126"/>
    </location>
</feature>
<accession>A0A1F4V3A1</accession>
<dbReference type="CDD" id="cd13963">
    <property type="entry name" value="PT_UbiA_2"/>
    <property type="match status" value="1"/>
</dbReference>
<feature type="transmembrane region" description="Helical" evidence="5">
    <location>
        <begin position="42"/>
        <end position="63"/>
    </location>
</feature>
<feature type="transmembrane region" description="Helical" evidence="5">
    <location>
        <begin position="138"/>
        <end position="158"/>
    </location>
</feature>
<dbReference type="InterPro" id="IPR000537">
    <property type="entry name" value="UbiA_prenyltransferase"/>
</dbReference>
<dbReference type="GO" id="GO:0005886">
    <property type="term" value="C:plasma membrane"/>
    <property type="evidence" value="ECO:0007669"/>
    <property type="project" value="TreeGrafter"/>
</dbReference>
<gene>
    <name evidence="6" type="ORF">A2982_03365</name>
</gene>
<evidence type="ECO:0000256" key="2">
    <source>
        <dbReference type="ARBA" id="ARBA00022692"/>
    </source>
</evidence>
<evidence type="ECO:0000256" key="3">
    <source>
        <dbReference type="ARBA" id="ARBA00022989"/>
    </source>
</evidence>
<dbReference type="STRING" id="1802624.A2982_03365"/>
<protein>
    <recommendedName>
        <fullName evidence="8">Phosphoribose diphosphate--decaprenyl-phosphate phosphoribosyltransferase</fullName>
    </recommendedName>
</protein>
<reference evidence="6 7" key="1">
    <citation type="journal article" date="2016" name="Nat. Commun.">
        <title>Thousands of microbial genomes shed light on interconnected biogeochemical processes in an aquifer system.</title>
        <authorList>
            <person name="Anantharaman K."/>
            <person name="Brown C.T."/>
            <person name="Hug L.A."/>
            <person name="Sharon I."/>
            <person name="Castelle C.J."/>
            <person name="Probst A.J."/>
            <person name="Thomas B.C."/>
            <person name="Singh A."/>
            <person name="Wilkins M.J."/>
            <person name="Karaoz U."/>
            <person name="Brodie E.L."/>
            <person name="Williams K.H."/>
            <person name="Hubbard S.S."/>
            <person name="Banfield J.F."/>
        </authorList>
    </citation>
    <scope>NUCLEOTIDE SEQUENCE [LARGE SCALE GENOMIC DNA]</scope>
</reference>
<dbReference type="Proteomes" id="UP000178771">
    <property type="component" value="Unassembled WGS sequence"/>
</dbReference>
<evidence type="ECO:0000256" key="4">
    <source>
        <dbReference type="ARBA" id="ARBA00023136"/>
    </source>
</evidence>
<dbReference type="InterPro" id="IPR039653">
    <property type="entry name" value="Prenyltransferase"/>
</dbReference>
<dbReference type="PANTHER" id="PTHR11048">
    <property type="entry name" value="PRENYLTRANSFERASES"/>
    <property type="match status" value="1"/>
</dbReference>
<feature type="transmembrane region" description="Helical" evidence="5">
    <location>
        <begin position="253"/>
        <end position="275"/>
    </location>
</feature>
<name>A0A1F4V3A1_UNCKA</name>
<dbReference type="GO" id="GO:0009247">
    <property type="term" value="P:glycolipid biosynthetic process"/>
    <property type="evidence" value="ECO:0007669"/>
    <property type="project" value="TreeGrafter"/>
</dbReference>
<dbReference type="EMBL" id="MEVH01000015">
    <property type="protein sequence ID" value="OGC51684.1"/>
    <property type="molecule type" value="Genomic_DNA"/>
</dbReference>
<proteinExistence type="predicted"/>
<dbReference type="Gene3D" id="1.10.357.140">
    <property type="entry name" value="UbiA prenyltransferase"/>
    <property type="match status" value="1"/>
</dbReference>
<comment type="subcellular location">
    <subcellularLocation>
        <location evidence="1">Membrane</location>
        <topology evidence="1">Multi-pass membrane protein</topology>
    </subcellularLocation>
</comment>
<keyword evidence="2 5" id="KW-0812">Transmembrane</keyword>
<dbReference type="PANTHER" id="PTHR11048:SF5">
    <property type="entry name" value="DECAPRENYL-PHOSPHATE PHOSPHORIBOSYLTRANSFERASE"/>
    <property type="match status" value="1"/>
</dbReference>
<dbReference type="NCBIfam" id="NF008978">
    <property type="entry name" value="PRK12324.1-4"/>
    <property type="match status" value="1"/>
</dbReference>
<evidence type="ECO:0000256" key="1">
    <source>
        <dbReference type="ARBA" id="ARBA00004141"/>
    </source>
</evidence>
<sequence length="312" mass="35065">MILQTENKLYHFVRAVRPRQWIKNGVVFAPIIFKGELFEIDFFFRTVLAFIYFCVIASAIYLINDCRDLESDRAHPIKKDRPIAAGKISVKEALTAGLITLATAIPSAYILIGSYFGTVLLFYTILQFAYIFKLKNIIIVDALAIATGFILRVFSGALAIPISISSWLVLAVTGVSLLLAFGKRRAERTLLQAKGISNEKTRKLLKHYPDTLLDSMISMSASFAIITYSLFTFQTSPDRGIGVILEEFLPSTLIGAKLLMLTIPFVIYGVARYLYVIYEKRQGESPERILISDKPLLFNTILWAVIVIFITN</sequence>
<dbReference type="Pfam" id="PF01040">
    <property type="entry name" value="UbiA"/>
    <property type="match status" value="1"/>
</dbReference>
<feature type="transmembrane region" description="Helical" evidence="5">
    <location>
        <begin position="212"/>
        <end position="233"/>
    </location>
</feature>
<keyword evidence="3 5" id="KW-1133">Transmembrane helix</keyword>
<dbReference type="GO" id="GO:0016765">
    <property type="term" value="F:transferase activity, transferring alkyl or aryl (other than methyl) groups"/>
    <property type="evidence" value="ECO:0007669"/>
    <property type="project" value="InterPro"/>
</dbReference>
<keyword evidence="4 5" id="KW-0472">Membrane</keyword>
<evidence type="ECO:0000313" key="7">
    <source>
        <dbReference type="Proteomes" id="UP000178771"/>
    </source>
</evidence>
<comment type="caution">
    <text evidence="6">The sequence shown here is derived from an EMBL/GenBank/DDBJ whole genome shotgun (WGS) entry which is preliminary data.</text>
</comment>